<dbReference type="Proteomes" id="UP000023152">
    <property type="component" value="Unassembled WGS sequence"/>
</dbReference>
<sequence>MGGSPGHQRVSEIFSFVQMEMTTRLQDWMERSLLRTGQAIERAAKTETWESPTTRTLDKQVAEKDERKTGQGRNANAGADVDDDEHKITWADFVTDSFVFIDNEINAYFVNIKAFPPEAMVTATQFYEHLFLLIQYILKIIDSAFDEFE</sequence>
<name>X6ML24_RETFI</name>
<feature type="non-terminal residue" evidence="2">
    <location>
        <position position="149"/>
    </location>
</feature>
<comment type="caution">
    <text evidence="2">The sequence shown here is derived from an EMBL/GenBank/DDBJ whole genome shotgun (WGS) entry which is preliminary data.</text>
</comment>
<accession>X6ML24</accession>
<dbReference type="AlphaFoldDB" id="X6ML24"/>
<keyword evidence="3" id="KW-1185">Reference proteome</keyword>
<protein>
    <submittedName>
        <fullName evidence="2">Uncharacterized protein</fullName>
    </submittedName>
</protein>
<feature type="compositionally biased region" description="Basic and acidic residues" evidence="1">
    <location>
        <begin position="56"/>
        <end position="69"/>
    </location>
</feature>
<organism evidence="2 3">
    <name type="scientific">Reticulomyxa filosa</name>
    <dbReference type="NCBI Taxonomy" id="46433"/>
    <lineage>
        <taxon>Eukaryota</taxon>
        <taxon>Sar</taxon>
        <taxon>Rhizaria</taxon>
        <taxon>Retaria</taxon>
        <taxon>Foraminifera</taxon>
        <taxon>Monothalamids</taxon>
        <taxon>Reticulomyxidae</taxon>
        <taxon>Reticulomyxa</taxon>
    </lineage>
</organism>
<proteinExistence type="predicted"/>
<evidence type="ECO:0000256" key="1">
    <source>
        <dbReference type="SAM" id="MobiDB-lite"/>
    </source>
</evidence>
<evidence type="ECO:0000313" key="2">
    <source>
        <dbReference type="EMBL" id="ETO13770.1"/>
    </source>
</evidence>
<feature type="region of interest" description="Disordered" evidence="1">
    <location>
        <begin position="44"/>
        <end position="80"/>
    </location>
</feature>
<gene>
    <name evidence="2" type="ORF">RFI_23598</name>
</gene>
<dbReference type="EMBL" id="ASPP01020401">
    <property type="protein sequence ID" value="ETO13770.1"/>
    <property type="molecule type" value="Genomic_DNA"/>
</dbReference>
<reference evidence="2 3" key="1">
    <citation type="journal article" date="2013" name="Curr. Biol.">
        <title>The Genome of the Foraminiferan Reticulomyxa filosa.</title>
        <authorList>
            <person name="Glockner G."/>
            <person name="Hulsmann N."/>
            <person name="Schleicher M."/>
            <person name="Noegel A.A."/>
            <person name="Eichinger L."/>
            <person name="Gallinger C."/>
            <person name="Pawlowski J."/>
            <person name="Sierra R."/>
            <person name="Euteneuer U."/>
            <person name="Pillet L."/>
            <person name="Moustafa A."/>
            <person name="Platzer M."/>
            <person name="Groth M."/>
            <person name="Szafranski K."/>
            <person name="Schliwa M."/>
        </authorList>
    </citation>
    <scope>NUCLEOTIDE SEQUENCE [LARGE SCALE GENOMIC DNA]</scope>
</reference>
<evidence type="ECO:0000313" key="3">
    <source>
        <dbReference type="Proteomes" id="UP000023152"/>
    </source>
</evidence>